<dbReference type="Pfam" id="PF02678">
    <property type="entry name" value="Pirin"/>
    <property type="match status" value="1"/>
</dbReference>
<comment type="similarity">
    <text evidence="1 2">Belongs to the pirin family.</text>
</comment>
<evidence type="ECO:0000313" key="5">
    <source>
        <dbReference type="EMBL" id="GBF44270.1"/>
    </source>
</evidence>
<dbReference type="Proteomes" id="UP000245206">
    <property type="component" value="Unassembled WGS sequence"/>
</dbReference>
<sequence>METTNPIKTYIQKKFYPASERGHVNFGWLDSHHSFSFGHWYHPDKTNFGALRVLNDDIVEPSMGFGTHPHQNMEIISIPLFGELAHKDSTGTNGIIKTGDVQIMSAGSGIQHSEFNHSSDKKVNFLQIWILPKVANIQPRYDQKTFPEAGRLNRFQTVVSPIDEEAVWINQDAYFSLATLEPNHSLSYKVHAPNQGIYVFLIQGKISTEGTTLERRDALGLWGVDEYKIQADVKSELLVIEIPMK</sequence>
<proteinExistence type="inferred from homology"/>
<organism evidence="5 6">
    <name type="scientific">Leptospira ellinghausenii</name>
    <dbReference type="NCBI Taxonomy" id="1917822"/>
    <lineage>
        <taxon>Bacteria</taxon>
        <taxon>Pseudomonadati</taxon>
        <taxon>Spirochaetota</taxon>
        <taxon>Spirochaetia</taxon>
        <taxon>Leptospirales</taxon>
        <taxon>Leptospiraceae</taxon>
        <taxon>Leptospira</taxon>
    </lineage>
</organism>
<dbReference type="OrthoDB" id="321327at2"/>
<dbReference type="CDD" id="cd02910">
    <property type="entry name" value="cupin_Yhhw_N"/>
    <property type="match status" value="1"/>
</dbReference>
<dbReference type="InterPro" id="IPR014710">
    <property type="entry name" value="RmlC-like_jellyroll"/>
</dbReference>
<feature type="domain" description="Quercetin 2,3-dioxygenase C-terminal cupin" evidence="4">
    <location>
        <begin position="158"/>
        <end position="242"/>
    </location>
</feature>
<evidence type="ECO:0000313" key="6">
    <source>
        <dbReference type="Proteomes" id="UP000245206"/>
    </source>
</evidence>
<dbReference type="Pfam" id="PF17954">
    <property type="entry name" value="Pirin_C_2"/>
    <property type="match status" value="1"/>
</dbReference>
<accession>A0A2P2DI60</accession>
<reference evidence="6" key="1">
    <citation type="journal article" date="2019" name="Microbiol. Immunol.">
        <title>Molecular and phenotypic characterization of Leptospira johnsonii sp. nov., Leptospira ellinghausenii sp. nov. and Leptospira ryugenii sp. nov. isolated from soil and water in Japan.</title>
        <authorList>
            <person name="Masuzawa T."/>
            <person name="Saito M."/>
            <person name="Nakao R."/>
            <person name="Nikaido Y."/>
            <person name="Matsumoto M."/>
            <person name="Ogawa M."/>
            <person name="Yokoyama M."/>
            <person name="Hidaka Y."/>
            <person name="Tomita J."/>
            <person name="Sakakibara K."/>
            <person name="Suzuki K."/>
            <person name="Yasuda S."/>
            <person name="Sato H."/>
            <person name="Yamaguchi M."/>
            <person name="Yoshida S.I."/>
            <person name="Koizumi N."/>
            <person name="Kawamura Y."/>
        </authorList>
    </citation>
    <scope>NUCLEOTIDE SEQUENCE [LARGE SCALE GENOMIC DNA]</scope>
    <source>
        <strain evidence="6">E18</strain>
    </source>
</reference>
<dbReference type="Gene3D" id="2.60.120.10">
    <property type="entry name" value="Jelly Rolls"/>
    <property type="match status" value="2"/>
</dbReference>
<evidence type="ECO:0000256" key="1">
    <source>
        <dbReference type="ARBA" id="ARBA00008416"/>
    </source>
</evidence>
<dbReference type="InterPro" id="IPR011051">
    <property type="entry name" value="RmlC_Cupin_sf"/>
</dbReference>
<keyword evidence="6" id="KW-1185">Reference proteome</keyword>
<dbReference type="SUPFAM" id="SSF51182">
    <property type="entry name" value="RmlC-like cupins"/>
    <property type="match status" value="1"/>
</dbReference>
<name>A0A2P2DI60_9LEPT</name>
<evidence type="ECO:0000259" key="3">
    <source>
        <dbReference type="Pfam" id="PF02678"/>
    </source>
</evidence>
<dbReference type="EMBL" id="BFAZ01000010">
    <property type="protein sequence ID" value="GBF44270.1"/>
    <property type="molecule type" value="Genomic_DNA"/>
</dbReference>
<dbReference type="InterPro" id="IPR012093">
    <property type="entry name" value="Pirin"/>
</dbReference>
<evidence type="ECO:0000259" key="4">
    <source>
        <dbReference type="Pfam" id="PF17954"/>
    </source>
</evidence>
<feature type="domain" description="Pirin N-terminal" evidence="3">
    <location>
        <begin position="26"/>
        <end position="130"/>
    </location>
</feature>
<gene>
    <name evidence="5" type="ORF">LPTSP2_35730</name>
</gene>
<dbReference type="PANTHER" id="PTHR43212:SF3">
    <property type="entry name" value="QUERCETIN 2,3-DIOXYGENASE"/>
    <property type="match status" value="1"/>
</dbReference>
<dbReference type="AlphaFoldDB" id="A0A2P2DI60"/>
<protein>
    <submittedName>
        <fullName evidence="5">Hemopexin</fullName>
    </submittedName>
</protein>
<evidence type="ECO:0000256" key="2">
    <source>
        <dbReference type="RuleBase" id="RU003457"/>
    </source>
</evidence>
<comment type="caution">
    <text evidence="5">The sequence shown here is derived from an EMBL/GenBank/DDBJ whole genome shotgun (WGS) entry which is preliminary data.</text>
</comment>
<dbReference type="PANTHER" id="PTHR43212">
    <property type="entry name" value="QUERCETIN 2,3-DIOXYGENASE"/>
    <property type="match status" value="1"/>
</dbReference>
<dbReference type="RefSeq" id="WP_108961229.1">
    <property type="nucleotide sequence ID" value="NZ_BFAZ01000010.1"/>
</dbReference>
<dbReference type="InterPro" id="IPR041602">
    <property type="entry name" value="Quercetinase_C"/>
</dbReference>
<dbReference type="InterPro" id="IPR003829">
    <property type="entry name" value="Pirin_N_dom"/>
</dbReference>